<comment type="subcellular location">
    <subcellularLocation>
        <location evidence="1 7">Membrane</location>
        <topology evidence="1 7">Multi-pass membrane protein</topology>
    </subcellularLocation>
</comment>
<reference evidence="9" key="1">
    <citation type="submission" date="2023-01" db="EMBL/GenBank/DDBJ databases">
        <title>The growth and conidiation of Purpureocillium lavendulum are regulated by nitrogen source and histone H3K14 acetylation.</title>
        <authorList>
            <person name="Tang P."/>
            <person name="Han J."/>
            <person name="Zhang C."/>
            <person name="Tang P."/>
            <person name="Qi F."/>
            <person name="Zhang K."/>
            <person name="Liang L."/>
        </authorList>
    </citation>
    <scope>NUCLEOTIDE SEQUENCE</scope>
    <source>
        <strain evidence="9">YMF1.00683</strain>
    </source>
</reference>
<comment type="similarity">
    <text evidence="2 7">Belongs to the ferroportin (FP) (TC 2.A.100) family. SLC40A subfamily.</text>
</comment>
<comment type="caution">
    <text evidence="9">The sequence shown here is derived from an EMBL/GenBank/DDBJ whole genome shotgun (WGS) entry which is preliminary data.</text>
</comment>
<keyword evidence="3 7" id="KW-0813">Transport</keyword>
<evidence type="ECO:0000256" key="2">
    <source>
        <dbReference type="ARBA" id="ARBA00006279"/>
    </source>
</evidence>
<keyword evidence="7" id="KW-0406">Ion transport</keyword>
<organism evidence="9 10">
    <name type="scientific">Purpureocillium lavendulum</name>
    <dbReference type="NCBI Taxonomy" id="1247861"/>
    <lineage>
        <taxon>Eukaryota</taxon>
        <taxon>Fungi</taxon>
        <taxon>Dikarya</taxon>
        <taxon>Ascomycota</taxon>
        <taxon>Pezizomycotina</taxon>
        <taxon>Sordariomycetes</taxon>
        <taxon>Hypocreomycetidae</taxon>
        <taxon>Hypocreales</taxon>
        <taxon>Ophiocordycipitaceae</taxon>
        <taxon>Purpureocillium</taxon>
    </lineage>
</organism>
<keyword evidence="4 7" id="KW-0812">Transmembrane</keyword>
<evidence type="ECO:0000256" key="8">
    <source>
        <dbReference type="SAM" id="MobiDB-lite"/>
    </source>
</evidence>
<evidence type="ECO:0000256" key="4">
    <source>
        <dbReference type="ARBA" id="ARBA00022692"/>
    </source>
</evidence>
<evidence type="ECO:0000256" key="3">
    <source>
        <dbReference type="ARBA" id="ARBA00022448"/>
    </source>
</evidence>
<evidence type="ECO:0000256" key="7">
    <source>
        <dbReference type="RuleBase" id="RU365065"/>
    </source>
</evidence>
<evidence type="ECO:0000256" key="5">
    <source>
        <dbReference type="ARBA" id="ARBA00022989"/>
    </source>
</evidence>
<dbReference type="InterPro" id="IPR036259">
    <property type="entry name" value="MFS_trans_sf"/>
</dbReference>
<accession>A0AB34FPT1</accession>
<sequence>METPAPERQQDNDADNDDATGGDDDGDDDGDASSRPRVAWLDSRHKAIEAQLYTSHVLSTANSRLFEFGAVLFLAALFPHSLLPMSVYALARSAAAILLAHPVGAAIDRAGRLAVVRASIVAQRAAVAASCAVLWVMVMHAAPLRHDDDDGGEDDGEMRLRATTGGVRRLVSGRSVDGLFALLCVLACVEKLAAMANLVAVERDWAVVMTEGDDEWRRGELLGPASGTTKLASLLMCFTVVNARMRRIDLFCKLLGPLFISLVAAASTLIAIWTVLGINVASVLVEYICIARVYKSVPALHRSPVDPISASSEPTTRSSMVTLTTTILPISSLPFYFRHPAFLPSFSLALLYLTVLSFSGQMVTFLLSIGYTPLHVGLARTGSTVVELSATWASPWLMRRIGPIRGGIWALSCQMMFLAAGLSWFLAEFEGSAASKLASATGLAVCVAFSRLGLWGYDLCAQTIVQDEVEADFRGTFSTVEAAFQNLFELLSFATTIVFSRPDQFRWPVIISTVAVYLAGGMYACFVRLRRGHLFHAPPCIRGKPERAADSYLPGHDGALSIKPIKQPEMSAVTGTVMTQPRYIHPTSLGFIHRQSPLARPTPTVAPVMHCVVDTGRLRRVAMRTVTALASSMQKPRLGDISVRRLPSVRMTW</sequence>
<dbReference type="Proteomes" id="UP001163105">
    <property type="component" value="Unassembled WGS sequence"/>
</dbReference>
<gene>
    <name evidence="9" type="primary">SLC40A1</name>
    <name evidence="9" type="ORF">O9K51_06481</name>
</gene>
<name>A0AB34FPT1_9HYPO</name>
<feature type="compositionally biased region" description="Acidic residues" evidence="8">
    <location>
        <begin position="12"/>
        <end position="31"/>
    </location>
</feature>
<dbReference type="PANTHER" id="PTHR11660:SF57">
    <property type="entry name" value="SOLUTE CARRIER FAMILY 40 MEMBER"/>
    <property type="match status" value="1"/>
</dbReference>
<comment type="function">
    <text evidence="7">May be involved in iron transport and iron homeostasis.</text>
</comment>
<feature type="region of interest" description="Disordered" evidence="8">
    <location>
        <begin position="1"/>
        <end position="35"/>
    </location>
</feature>
<evidence type="ECO:0000256" key="6">
    <source>
        <dbReference type="ARBA" id="ARBA00023136"/>
    </source>
</evidence>
<evidence type="ECO:0000313" key="10">
    <source>
        <dbReference type="Proteomes" id="UP001163105"/>
    </source>
</evidence>
<evidence type="ECO:0000313" key="9">
    <source>
        <dbReference type="EMBL" id="KAJ6440691.1"/>
    </source>
</evidence>
<dbReference type="InterPro" id="IPR009716">
    <property type="entry name" value="Ferroportin-1"/>
</dbReference>
<keyword evidence="5 7" id="KW-1133">Transmembrane helix</keyword>
<evidence type="ECO:0000256" key="1">
    <source>
        <dbReference type="ARBA" id="ARBA00004141"/>
    </source>
</evidence>
<dbReference type="EMBL" id="JAQHRD010000005">
    <property type="protein sequence ID" value="KAJ6440691.1"/>
    <property type="molecule type" value="Genomic_DNA"/>
</dbReference>
<protein>
    <recommendedName>
        <fullName evidence="7">Solute carrier family 40 member</fullName>
    </recommendedName>
</protein>
<feature type="transmembrane region" description="Helical" evidence="7">
    <location>
        <begin position="65"/>
        <end position="83"/>
    </location>
</feature>
<dbReference type="SUPFAM" id="SSF103473">
    <property type="entry name" value="MFS general substrate transporter"/>
    <property type="match status" value="1"/>
</dbReference>
<dbReference type="PANTHER" id="PTHR11660">
    <property type="entry name" value="SOLUTE CARRIER FAMILY 40 MEMBER"/>
    <property type="match status" value="1"/>
</dbReference>
<feature type="transmembrane region" description="Helical" evidence="7">
    <location>
        <begin position="254"/>
        <end position="276"/>
    </location>
</feature>
<dbReference type="AlphaFoldDB" id="A0AB34FPT1"/>
<comment type="caution">
    <text evidence="7">Lacks conserved residue(s) required for the propagation of feature annotation.</text>
</comment>
<dbReference type="Pfam" id="PF06963">
    <property type="entry name" value="FPN1"/>
    <property type="match status" value="2"/>
</dbReference>
<dbReference type="GO" id="GO:0005381">
    <property type="term" value="F:iron ion transmembrane transporter activity"/>
    <property type="evidence" value="ECO:0007669"/>
    <property type="project" value="UniProtKB-UniRule"/>
</dbReference>
<feature type="transmembrane region" description="Helical" evidence="7">
    <location>
        <begin position="89"/>
        <end position="107"/>
    </location>
</feature>
<dbReference type="CDD" id="cd17480">
    <property type="entry name" value="MFS_SLC40A1_like"/>
    <property type="match status" value="1"/>
</dbReference>
<feature type="transmembrane region" description="Helical" evidence="7">
    <location>
        <begin position="408"/>
        <end position="427"/>
    </location>
</feature>
<dbReference type="GO" id="GO:0016020">
    <property type="term" value="C:membrane"/>
    <property type="evidence" value="ECO:0007669"/>
    <property type="project" value="UniProtKB-SubCell"/>
</dbReference>
<keyword evidence="6 7" id="KW-0472">Membrane</keyword>
<proteinExistence type="inferred from homology"/>
<feature type="transmembrane region" description="Helical" evidence="7">
    <location>
        <begin position="505"/>
        <end position="526"/>
    </location>
</feature>
<keyword evidence="10" id="KW-1185">Reference proteome</keyword>
<feature type="transmembrane region" description="Helical" evidence="7">
    <location>
        <begin position="349"/>
        <end position="371"/>
    </location>
</feature>
<feature type="transmembrane region" description="Helical" evidence="7">
    <location>
        <begin position="178"/>
        <end position="201"/>
    </location>
</feature>